<keyword evidence="1" id="KW-0472">Membrane</keyword>
<evidence type="ECO:0000313" key="3">
    <source>
        <dbReference type="Proteomes" id="UP000231092"/>
    </source>
</evidence>
<feature type="transmembrane region" description="Helical" evidence="1">
    <location>
        <begin position="39"/>
        <end position="60"/>
    </location>
</feature>
<gene>
    <name evidence="2" type="ORF">H171_3736</name>
</gene>
<name>A0A2M8Z9Q0_9FIRM</name>
<dbReference type="Proteomes" id="UP000231092">
    <property type="component" value="Unassembled WGS sequence"/>
</dbReference>
<accession>A0A2M8Z9Q0</accession>
<keyword evidence="1" id="KW-1133">Transmembrane helix</keyword>
<proteinExistence type="predicted"/>
<sequence>MKILFETTFENKDIFEKISEQIPESCIIVEPEFFEGSGVIQLFIDLTSIIAPLVAGYFLGVRNSDKIVVKINGRVEIEITAAINKRSMKQVELAAKIIEKLDLINDVKEIDDSV</sequence>
<dbReference type="RefSeq" id="WP_100306443.1">
    <property type="nucleotide sequence ID" value="NZ_PGET01000001.1"/>
</dbReference>
<reference evidence="2 3" key="1">
    <citation type="submission" date="2017-11" db="EMBL/GenBank/DDBJ databases">
        <title>Understudied soil microbes with underappreciated capabilities: Untangling the Clostridium saccharolyticum group.</title>
        <authorList>
            <person name="Leschine S."/>
        </authorList>
    </citation>
    <scope>NUCLEOTIDE SEQUENCE [LARGE SCALE GENOMIC DNA]</scope>
    <source>
        <strain evidence="2 3">18A</strain>
    </source>
</reference>
<organism evidence="2 3">
    <name type="scientific">[Clostridium] celerecrescens 18A</name>
    <dbReference type="NCBI Taxonomy" id="1286362"/>
    <lineage>
        <taxon>Bacteria</taxon>
        <taxon>Bacillati</taxon>
        <taxon>Bacillota</taxon>
        <taxon>Clostridia</taxon>
        <taxon>Lachnospirales</taxon>
        <taxon>Lachnospiraceae</taxon>
        <taxon>Lacrimispora</taxon>
    </lineage>
</organism>
<dbReference type="EMBL" id="PGET01000001">
    <property type="protein sequence ID" value="PJJ30159.1"/>
    <property type="molecule type" value="Genomic_DNA"/>
</dbReference>
<dbReference type="AlphaFoldDB" id="A0A2M8Z9Q0"/>
<evidence type="ECO:0000313" key="2">
    <source>
        <dbReference type="EMBL" id="PJJ30159.1"/>
    </source>
</evidence>
<keyword evidence="1" id="KW-0812">Transmembrane</keyword>
<comment type="caution">
    <text evidence="2">The sequence shown here is derived from an EMBL/GenBank/DDBJ whole genome shotgun (WGS) entry which is preliminary data.</text>
</comment>
<evidence type="ECO:0000256" key="1">
    <source>
        <dbReference type="SAM" id="Phobius"/>
    </source>
</evidence>
<protein>
    <submittedName>
        <fullName evidence="2">Uncharacterized protein</fullName>
    </submittedName>
</protein>